<gene>
    <name evidence="2" type="ORF">NC992_09540</name>
</gene>
<proteinExistence type="predicted"/>
<dbReference type="Proteomes" id="UP001482513">
    <property type="component" value="Unassembled WGS sequence"/>
</dbReference>
<evidence type="ECO:0000313" key="3">
    <source>
        <dbReference type="Proteomes" id="UP001482513"/>
    </source>
</evidence>
<dbReference type="InterPro" id="IPR029060">
    <property type="entry name" value="PIN-like_dom_sf"/>
</dbReference>
<sequence>MTATAKTYCLDSNIWLYALLKNRHSTSEDLHKAQVSHDLIDASGVVISIQVVNEVCVNLIKKAQFNESQVQSLIQDFYNGCRVIAPDQALLTLASETRDRYSLSFWDGLIVAAALTANVSTLYSEDMQNNLRVFDQLTITNPFL</sequence>
<evidence type="ECO:0000313" key="2">
    <source>
        <dbReference type="EMBL" id="MEP0947112.1"/>
    </source>
</evidence>
<protein>
    <submittedName>
        <fullName evidence="2">PIN domain-containing protein</fullName>
    </submittedName>
</protein>
<name>A0ABV0K330_9CYAN</name>
<dbReference type="EMBL" id="JAMPKX010000003">
    <property type="protein sequence ID" value="MEP0947112.1"/>
    <property type="molecule type" value="Genomic_DNA"/>
</dbReference>
<dbReference type="Pfam" id="PF01850">
    <property type="entry name" value="PIN"/>
    <property type="match status" value="1"/>
</dbReference>
<keyword evidence="3" id="KW-1185">Reference proteome</keyword>
<dbReference type="Gene3D" id="3.40.50.1010">
    <property type="entry name" value="5'-nuclease"/>
    <property type="match status" value="1"/>
</dbReference>
<feature type="domain" description="PIN" evidence="1">
    <location>
        <begin position="8"/>
        <end position="126"/>
    </location>
</feature>
<dbReference type="SUPFAM" id="SSF88723">
    <property type="entry name" value="PIN domain-like"/>
    <property type="match status" value="1"/>
</dbReference>
<dbReference type="CDD" id="cd18692">
    <property type="entry name" value="PIN_VapC-like"/>
    <property type="match status" value="1"/>
</dbReference>
<evidence type="ECO:0000259" key="1">
    <source>
        <dbReference type="Pfam" id="PF01850"/>
    </source>
</evidence>
<comment type="caution">
    <text evidence="2">The sequence shown here is derived from an EMBL/GenBank/DDBJ whole genome shotgun (WGS) entry which is preliminary data.</text>
</comment>
<dbReference type="RefSeq" id="WP_190701315.1">
    <property type="nucleotide sequence ID" value="NZ_JAMPKX010000003.1"/>
</dbReference>
<reference evidence="2 3" key="1">
    <citation type="submission" date="2022-04" db="EMBL/GenBank/DDBJ databases">
        <title>Positive selection, recombination, and allopatry shape intraspecific diversity of widespread and dominant cyanobacteria.</title>
        <authorList>
            <person name="Wei J."/>
            <person name="Shu W."/>
            <person name="Hu C."/>
        </authorList>
    </citation>
    <scope>NUCLEOTIDE SEQUENCE [LARGE SCALE GENOMIC DNA]</scope>
    <source>
        <strain evidence="2 3">DQ-A4</strain>
    </source>
</reference>
<accession>A0ABV0K330</accession>
<dbReference type="InterPro" id="IPR002716">
    <property type="entry name" value="PIN_dom"/>
</dbReference>
<organism evidence="2 3">
    <name type="scientific">Leptolyngbya subtilissima DQ-A4</name>
    <dbReference type="NCBI Taxonomy" id="2933933"/>
    <lineage>
        <taxon>Bacteria</taxon>
        <taxon>Bacillati</taxon>
        <taxon>Cyanobacteriota</taxon>
        <taxon>Cyanophyceae</taxon>
        <taxon>Leptolyngbyales</taxon>
        <taxon>Leptolyngbyaceae</taxon>
        <taxon>Leptolyngbya group</taxon>
        <taxon>Leptolyngbya</taxon>
    </lineage>
</organism>